<organism evidence="2 3">
    <name type="scientific">Marinobacter excellens HL-55</name>
    <dbReference type="NCBI Taxonomy" id="1305731"/>
    <lineage>
        <taxon>Bacteria</taxon>
        <taxon>Pseudomonadati</taxon>
        <taxon>Pseudomonadota</taxon>
        <taxon>Gammaproteobacteria</taxon>
        <taxon>Pseudomonadales</taxon>
        <taxon>Marinobacteraceae</taxon>
        <taxon>Marinobacter</taxon>
    </lineage>
</organism>
<proteinExistence type="predicted"/>
<dbReference type="PANTHER" id="PTHR12526">
    <property type="entry name" value="GLYCOSYLTRANSFERASE"/>
    <property type="match status" value="1"/>
</dbReference>
<dbReference type="Pfam" id="PF00534">
    <property type="entry name" value="Glycos_transf_1"/>
    <property type="match status" value="1"/>
</dbReference>
<dbReference type="CDD" id="cd03801">
    <property type="entry name" value="GT4_PimA-like"/>
    <property type="match status" value="1"/>
</dbReference>
<name>A0A0P7ZAF1_9GAMM</name>
<dbReference type="PANTHER" id="PTHR12526:SF630">
    <property type="entry name" value="GLYCOSYLTRANSFERASE"/>
    <property type="match status" value="1"/>
</dbReference>
<sequence length="346" mass="38695">MTELEGGLVESSSDGVVFDLLYRVKGGFDYYRYSSEIKEKLREQIKEVDVVVIRVPSSLGAYAHAVCVDLRKPYITEVVGCAWDSMWHYGNLAGKVLAPIKFLKMRRIVRDSTAALYVTKHFLQEKYPFPGEITENASNVHIGEVDSSVLEVRLRRINIDSPARKLKIGMLSNVGVKYKGFSVAIKALQKLKQSDPGIEFELLLAGGGAPDYVKGLIDDHGMHENVRLVGQLSSGHEVLRFLDDLDVFLQPSLLEGLPRATIEAMSRGCPVLASSAGGIPELIDQEFLHQPGDVEKLSRDLRKVLSDADLQIFMARKNYEIAKNYTDGVLSRRRVDFYTKAFKTIQ</sequence>
<reference evidence="2 3" key="1">
    <citation type="submission" date="2015-09" db="EMBL/GenBank/DDBJ databases">
        <title>Identification and resolution of microdiversity through metagenomic sequencing of parallel consortia.</title>
        <authorList>
            <person name="Nelson W.C."/>
            <person name="Romine M.F."/>
            <person name="Lindemann S.R."/>
        </authorList>
    </citation>
    <scope>NUCLEOTIDE SEQUENCE [LARGE SCALE GENOMIC DNA]</scope>
    <source>
        <strain evidence="2">HL-55</strain>
    </source>
</reference>
<dbReference type="STRING" id="1305731.GCA_000934705_00588"/>
<gene>
    <name evidence="2" type="ORF">HLUCCX14_07455</name>
</gene>
<dbReference type="Gene3D" id="3.40.50.2000">
    <property type="entry name" value="Glycogen Phosphorylase B"/>
    <property type="match status" value="2"/>
</dbReference>
<feature type="domain" description="Glycosyl transferase family 1" evidence="1">
    <location>
        <begin position="175"/>
        <end position="311"/>
    </location>
</feature>
<evidence type="ECO:0000313" key="2">
    <source>
        <dbReference type="EMBL" id="KPQ29103.1"/>
    </source>
</evidence>
<comment type="caution">
    <text evidence="2">The sequence shown here is derived from an EMBL/GenBank/DDBJ whole genome shotgun (WGS) entry which is preliminary data.</text>
</comment>
<dbReference type="EMBL" id="LJZQ01000008">
    <property type="protein sequence ID" value="KPQ29103.1"/>
    <property type="molecule type" value="Genomic_DNA"/>
</dbReference>
<dbReference type="SUPFAM" id="SSF53756">
    <property type="entry name" value="UDP-Glycosyltransferase/glycogen phosphorylase"/>
    <property type="match status" value="1"/>
</dbReference>
<protein>
    <submittedName>
        <fullName evidence="2">Glycosyltransferase</fullName>
    </submittedName>
</protein>
<evidence type="ECO:0000259" key="1">
    <source>
        <dbReference type="Pfam" id="PF00534"/>
    </source>
</evidence>
<dbReference type="GO" id="GO:1901135">
    <property type="term" value="P:carbohydrate derivative metabolic process"/>
    <property type="evidence" value="ECO:0007669"/>
    <property type="project" value="UniProtKB-ARBA"/>
</dbReference>
<accession>A0A0P7ZAF1</accession>
<dbReference type="Proteomes" id="UP000050416">
    <property type="component" value="Unassembled WGS sequence"/>
</dbReference>
<dbReference type="GO" id="GO:0016757">
    <property type="term" value="F:glycosyltransferase activity"/>
    <property type="evidence" value="ECO:0007669"/>
    <property type="project" value="InterPro"/>
</dbReference>
<dbReference type="InterPro" id="IPR001296">
    <property type="entry name" value="Glyco_trans_1"/>
</dbReference>
<evidence type="ECO:0000313" key="3">
    <source>
        <dbReference type="Proteomes" id="UP000050416"/>
    </source>
</evidence>
<dbReference type="PATRIC" id="fig|1305731.5.peg.306"/>
<dbReference type="AlphaFoldDB" id="A0A0P7ZAF1"/>
<keyword evidence="2" id="KW-0808">Transferase</keyword>